<name>A0ABN1Q4N5_9ACTN</name>
<gene>
    <name evidence="1" type="ORF">GCM10009550_03310</name>
</gene>
<dbReference type="EMBL" id="BAAAHH010000001">
    <property type="protein sequence ID" value="GAA0937000.1"/>
    <property type="molecule type" value="Genomic_DNA"/>
</dbReference>
<protein>
    <submittedName>
        <fullName evidence="1">Uncharacterized protein</fullName>
    </submittedName>
</protein>
<keyword evidence="2" id="KW-1185">Reference proteome</keyword>
<sequence length="185" mass="19935">MATRSIDIVGRRSRATNPADLAPKGFLRPRMVVAASSNAEAVRFAGGLMFDRVTAGWDVVVLTMEGGDPRPLQILGARPIDLEAALDYRFNGRRPQTIAIEAGLYDTDPRVRGRFARALEDADSEIRICGDRRTESAGPGAFRHRLSAAARAFKAQALVAAAASGADEVEEVFQSGDTFYHSKSA</sequence>
<reference evidence="1 2" key="1">
    <citation type="journal article" date="2019" name="Int. J. Syst. Evol. Microbiol.">
        <title>The Global Catalogue of Microorganisms (GCM) 10K type strain sequencing project: providing services to taxonomists for standard genome sequencing and annotation.</title>
        <authorList>
            <consortium name="The Broad Institute Genomics Platform"/>
            <consortium name="The Broad Institute Genome Sequencing Center for Infectious Disease"/>
            <person name="Wu L."/>
            <person name="Ma J."/>
        </authorList>
    </citation>
    <scope>NUCLEOTIDE SEQUENCE [LARGE SCALE GENOMIC DNA]</scope>
    <source>
        <strain evidence="1 2">JCM 10696</strain>
    </source>
</reference>
<evidence type="ECO:0000313" key="1">
    <source>
        <dbReference type="EMBL" id="GAA0937000.1"/>
    </source>
</evidence>
<comment type="caution">
    <text evidence="1">The sequence shown here is derived from an EMBL/GenBank/DDBJ whole genome shotgun (WGS) entry which is preliminary data.</text>
</comment>
<dbReference type="Proteomes" id="UP001500665">
    <property type="component" value="Unassembled WGS sequence"/>
</dbReference>
<dbReference type="RefSeq" id="WP_344235873.1">
    <property type="nucleotide sequence ID" value="NZ_BAAAHH010000001.1"/>
</dbReference>
<organism evidence="1 2">
    <name type="scientific">Actinocorallia libanotica</name>
    <dbReference type="NCBI Taxonomy" id="46162"/>
    <lineage>
        <taxon>Bacteria</taxon>
        <taxon>Bacillati</taxon>
        <taxon>Actinomycetota</taxon>
        <taxon>Actinomycetes</taxon>
        <taxon>Streptosporangiales</taxon>
        <taxon>Thermomonosporaceae</taxon>
        <taxon>Actinocorallia</taxon>
    </lineage>
</organism>
<accession>A0ABN1Q4N5</accession>
<evidence type="ECO:0000313" key="2">
    <source>
        <dbReference type="Proteomes" id="UP001500665"/>
    </source>
</evidence>
<proteinExistence type="predicted"/>